<dbReference type="PROSITE" id="PS50053">
    <property type="entry name" value="UBIQUITIN_2"/>
    <property type="match status" value="1"/>
</dbReference>
<feature type="compositionally biased region" description="Basic and acidic residues" evidence="1">
    <location>
        <begin position="1106"/>
        <end position="1125"/>
    </location>
</feature>
<dbReference type="InterPro" id="IPR000626">
    <property type="entry name" value="Ubiquitin-like_dom"/>
</dbReference>
<comment type="caution">
    <text evidence="3">The sequence shown here is derived from an EMBL/GenBank/DDBJ whole genome shotgun (WGS) entry which is preliminary data.</text>
</comment>
<feature type="region of interest" description="Disordered" evidence="1">
    <location>
        <begin position="886"/>
        <end position="923"/>
    </location>
</feature>
<feature type="compositionally biased region" description="Low complexity" evidence="1">
    <location>
        <begin position="947"/>
        <end position="965"/>
    </location>
</feature>
<dbReference type="Pfam" id="PF16455">
    <property type="entry name" value="UBD"/>
    <property type="match status" value="1"/>
</dbReference>
<dbReference type="Pfam" id="PF09511">
    <property type="entry name" value="RNA_lig_T4_1"/>
    <property type="match status" value="1"/>
</dbReference>
<name>A0A3D8RD36_9HELO</name>
<dbReference type="InterPro" id="IPR038169">
    <property type="entry name" value="DC-UbP/UBTD2_N_sf"/>
</dbReference>
<dbReference type="InterPro" id="IPR015965">
    <property type="entry name" value="tRNA_lig_PDEase"/>
</dbReference>
<dbReference type="GO" id="GO:0003972">
    <property type="term" value="F:RNA ligase (ATP) activity"/>
    <property type="evidence" value="ECO:0007669"/>
    <property type="project" value="InterPro"/>
</dbReference>
<dbReference type="EMBL" id="PDLN01000011">
    <property type="protein sequence ID" value="RDW71945.1"/>
    <property type="molecule type" value="Genomic_DNA"/>
</dbReference>
<dbReference type="AlphaFoldDB" id="A0A3D8RD36"/>
<dbReference type="InterPro" id="IPR027417">
    <property type="entry name" value="P-loop_NTPase"/>
</dbReference>
<dbReference type="SUPFAM" id="SSF52540">
    <property type="entry name" value="P-loop containing nucleoside triphosphate hydrolases"/>
    <property type="match status" value="1"/>
</dbReference>
<dbReference type="GO" id="GO:0005524">
    <property type="term" value="F:ATP binding"/>
    <property type="evidence" value="ECO:0007669"/>
    <property type="project" value="InterPro"/>
</dbReference>
<sequence>MATSEKVPYVSQSVQEVQTLLQGLSGNFKDSQAKKKGFSCKHQTFPVNGSPAGIKVHSWRFQDWDYKRDDLPTYARGLFTTKNEKNQPEVAIRGYDKFFNTDEVPTTKWENILAYTQGPYELSLKENGCIIFISGLHDGSLLVCSKHSTGPRNDAEQSHAMAGEAWVDRQLQKLGRTREDLAKELRKRNVTAVAELCDDDFEEHILAYGKEDAGLYLHGININLPEFMTYPGDQVQAFAEEWGFKKTDFLVIQDIHETRSFLEGVADTGSYNGRDIEGFVIRCKARFTKGPAVDWFFKYKFEEPYLMYRQWRECTKALIAGRPPRYKKHVKITEDYLLYARRRLAESTKLAKQYNQNHGIIALRDDFLKEINMKGSDIIRQEFAAMGGAPEDVNKDIILVPIATIGCGKTTIALALVHLFGWGHIQNDNITGKNRPPRFTAALLEQLDDKPVAIADRNNAQRHERKQIIEDIHKSHPQVRLVALNFVHSRETLNRVRAVTQNRVFARGDNHQTIQAASDKKKVLGIMEGFINRYENLNPEQQPDDGFDSVIDLNPTADSRQNLETVISQLSSTYPKLISDLPTSDDLDEAMKFALSDYKPDLRHDVSYGGSKPKNQKPHQQQKQQPIALPKKKPLEYMSVTLPTRDILEALEMAFGSISSNKARFFRHLQDTGRVQPEFHVTLIHRASAKAHPELWEKYSAIHVAAGSAQNKLGDCPVVLERVVWDDRIMAIVARLTDENWECVNEIAHITVGTIGPDVKPKESNDLLKRWLVEGSGDISGIGEVAFEGRQTVPGTVHERKKIRKEKEGRGHKRMPDYVTNCGRVGFGTQLGPPHRPAASHAAMFSNLDMFGFISCYTSMEANKGSRNSSIEFNLTWLTMTSDVFEGPKTPARSLPRLIDQTQPGRREGNPPPVPSPKEDKGHIQTVRAQGCCISLTSSPYPTNEPSSSSRAIASAQSQSQSQAALPRPSTHASNHSARPARQDQAQPLSAHPTKPLKLHIWTSSNRLWSRAELDRERLEFFETRVTGKPEIWQTLKAALEVLWRGGEDGDIDGGLATAEMMIKAAGITVPTGDLASGVYDVFGEFYMMPEHVVTDPENVMESADTESKSDEDNKSGRDELNEEEILRRREEKGKAVVNPKDLIKVRARLSDRGGQDLVVNIGKEDSVRLLTRRICEDGLFQPGRTIRIAYMGKILNENKSLVSQGWQEGHVINAMVF</sequence>
<proteinExistence type="predicted"/>
<keyword evidence="4" id="KW-1185">Reference proteome</keyword>
<evidence type="ECO:0000256" key="1">
    <source>
        <dbReference type="SAM" id="MobiDB-lite"/>
    </source>
</evidence>
<gene>
    <name evidence="3" type="ORF">BP5796_07979</name>
</gene>
<organism evidence="3 4">
    <name type="scientific">Coleophoma crateriformis</name>
    <dbReference type="NCBI Taxonomy" id="565419"/>
    <lineage>
        <taxon>Eukaryota</taxon>
        <taxon>Fungi</taxon>
        <taxon>Dikarya</taxon>
        <taxon>Ascomycota</taxon>
        <taxon>Pezizomycotina</taxon>
        <taxon>Leotiomycetes</taxon>
        <taxon>Helotiales</taxon>
        <taxon>Dermateaceae</taxon>
        <taxon>Coleophoma</taxon>
    </lineage>
</organism>
<feature type="compositionally biased region" description="Polar residues" evidence="1">
    <location>
        <begin position="935"/>
        <end position="946"/>
    </location>
</feature>
<dbReference type="SUPFAM" id="SSF54236">
    <property type="entry name" value="Ubiquitin-like"/>
    <property type="match status" value="1"/>
</dbReference>
<feature type="region of interest" description="Disordered" evidence="1">
    <location>
        <begin position="1100"/>
        <end position="1125"/>
    </location>
</feature>
<dbReference type="InterPro" id="IPR032752">
    <property type="entry name" value="DC-UbP/UBTD2_N"/>
</dbReference>
<feature type="compositionally biased region" description="Low complexity" evidence="1">
    <location>
        <begin position="618"/>
        <end position="629"/>
    </location>
</feature>
<dbReference type="GO" id="GO:0006388">
    <property type="term" value="P:tRNA splicing, via endonucleolytic cleavage and ligation"/>
    <property type="evidence" value="ECO:0007669"/>
    <property type="project" value="InterPro"/>
</dbReference>
<dbReference type="PANTHER" id="PTHR32004:SF1">
    <property type="entry name" value="TRNA LIGASE"/>
    <property type="match status" value="1"/>
</dbReference>
<dbReference type="Proteomes" id="UP000256328">
    <property type="component" value="Unassembled WGS sequence"/>
</dbReference>
<dbReference type="PANTHER" id="PTHR32004">
    <property type="entry name" value="TRNA LIGASE"/>
    <property type="match status" value="1"/>
</dbReference>
<feature type="region of interest" description="Disordered" evidence="1">
    <location>
        <begin position="935"/>
        <end position="997"/>
    </location>
</feature>
<dbReference type="GO" id="GO:0005634">
    <property type="term" value="C:nucleus"/>
    <property type="evidence" value="ECO:0007669"/>
    <property type="project" value="TreeGrafter"/>
</dbReference>
<reference evidence="3 4" key="1">
    <citation type="journal article" date="2018" name="IMA Fungus">
        <title>IMA Genome-F 9: Draft genome sequence of Annulohypoxylon stygium, Aspergillus mulundensis, Berkeleyomyces basicola (syn. Thielaviopsis basicola), Ceratocystis smalleyi, two Cercospora beticola strains, Coleophoma cylindrospora, Fusarium fracticaudum, Phialophora cf. hyalina, and Morchella septimelata.</title>
        <authorList>
            <person name="Wingfield B.D."/>
            <person name="Bills G.F."/>
            <person name="Dong Y."/>
            <person name="Huang W."/>
            <person name="Nel W.J."/>
            <person name="Swalarsk-Parry B.S."/>
            <person name="Vaghefi N."/>
            <person name="Wilken P.M."/>
            <person name="An Z."/>
            <person name="de Beer Z.W."/>
            <person name="De Vos L."/>
            <person name="Chen L."/>
            <person name="Duong T.A."/>
            <person name="Gao Y."/>
            <person name="Hammerbacher A."/>
            <person name="Kikkert J.R."/>
            <person name="Li Y."/>
            <person name="Li H."/>
            <person name="Li K."/>
            <person name="Li Q."/>
            <person name="Liu X."/>
            <person name="Ma X."/>
            <person name="Naidoo K."/>
            <person name="Pethybridge S.J."/>
            <person name="Sun J."/>
            <person name="Steenkamp E.T."/>
            <person name="van der Nest M.A."/>
            <person name="van Wyk S."/>
            <person name="Wingfield M.J."/>
            <person name="Xiong C."/>
            <person name="Yue Q."/>
            <person name="Zhang X."/>
        </authorList>
    </citation>
    <scope>NUCLEOTIDE SEQUENCE [LARGE SCALE GENOMIC DNA]</scope>
    <source>
        <strain evidence="3 4">BP5796</strain>
    </source>
</reference>
<feature type="domain" description="Ubiquitin-like" evidence="2">
    <location>
        <begin position="1144"/>
        <end position="1218"/>
    </location>
</feature>
<dbReference type="InterPro" id="IPR029071">
    <property type="entry name" value="Ubiquitin-like_domsf"/>
</dbReference>
<evidence type="ECO:0000313" key="4">
    <source>
        <dbReference type="Proteomes" id="UP000256328"/>
    </source>
</evidence>
<dbReference type="InterPro" id="IPR015966">
    <property type="entry name" value="tRNA_lig_kin_fungi"/>
</dbReference>
<evidence type="ECO:0000259" key="2">
    <source>
        <dbReference type="PROSITE" id="PS50053"/>
    </source>
</evidence>
<dbReference type="Gene3D" id="1.20.225.20">
    <property type="entry name" value="Ub domain-containing protein, DC-UbP/UBTD2, N-terminal domain"/>
    <property type="match status" value="1"/>
</dbReference>
<dbReference type="FunFam" id="3.40.50.300:FF:001690">
    <property type="entry name" value="tRNA ligase"/>
    <property type="match status" value="1"/>
</dbReference>
<dbReference type="Pfam" id="PF08303">
    <property type="entry name" value="tRNA_lig_kinase"/>
    <property type="match status" value="1"/>
</dbReference>
<accession>A0A3D8RD36</accession>
<feature type="region of interest" description="Disordered" evidence="1">
    <location>
        <begin position="604"/>
        <end position="629"/>
    </location>
</feature>
<protein>
    <recommendedName>
        <fullName evidence="2">Ubiquitin-like domain-containing protein</fullName>
    </recommendedName>
</protein>
<dbReference type="Pfam" id="PF08302">
    <property type="entry name" value="tRNA_lig_CPD"/>
    <property type="match status" value="1"/>
</dbReference>
<evidence type="ECO:0000313" key="3">
    <source>
        <dbReference type="EMBL" id="RDW71945.1"/>
    </source>
</evidence>
<dbReference type="Gene3D" id="3.40.50.300">
    <property type="entry name" value="P-loop containing nucleotide triphosphate hydrolases"/>
    <property type="match status" value="1"/>
</dbReference>
<dbReference type="InterPro" id="IPR019039">
    <property type="entry name" value="T4-Rnl1-like_N"/>
</dbReference>
<dbReference type="OrthoDB" id="276239at2759"/>